<dbReference type="Proteomes" id="UP000091820">
    <property type="component" value="Unassembled WGS sequence"/>
</dbReference>
<reference evidence="3" key="1">
    <citation type="submission" date="2014-03" db="EMBL/GenBank/DDBJ databases">
        <authorList>
            <person name="Aksoy S."/>
            <person name="Warren W."/>
            <person name="Wilson R.K."/>
        </authorList>
    </citation>
    <scope>NUCLEOTIDE SEQUENCE [LARGE SCALE GENOMIC DNA]</scope>
    <source>
        <strain evidence="3">IAEA</strain>
    </source>
</reference>
<protein>
    <recommendedName>
        <fullName evidence="4">Transmembrane protein</fullName>
    </recommendedName>
</protein>
<evidence type="ECO:0000313" key="2">
    <source>
        <dbReference type="EnsemblMetazoa" id="GBRI041039-PA"/>
    </source>
</evidence>
<evidence type="ECO:0000256" key="1">
    <source>
        <dbReference type="SAM" id="Phobius"/>
    </source>
</evidence>
<dbReference type="EnsemblMetazoa" id="GBRI041039-RA">
    <property type="protein sequence ID" value="GBRI041039-PA"/>
    <property type="gene ID" value="GBRI041039"/>
</dbReference>
<accession>A0A1A9X1R1</accession>
<keyword evidence="1" id="KW-1133">Transmembrane helix</keyword>
<dbReference type="AlphaFoldDB" id="A0A1A9X1R1"/>
<evidence type="ECO:0000313" key="3">
    <source>
        <dbReference type="Proteomes" id="UP000091820"/>
    </source>
</evidence>
<sequence>MKSENKKKLMSSQIQMEERYVEKLFIIRYALLVIIHNLRFICVIFDLNVTSNTNKILYILGYRYPLSFIQYQLSVGYLVLDHKIVLQDDQLLLINLNLTSNKYIV</sequence>
<proteinExistence type="predicted"/>
<feature type="transmembrane region" description="Helical" evidence="1">
    <location>
        <begin position="20"/>
        <end position="38"/>
    </location>
</feature>
<name>A0A1A9X1R1_9MUSC</name>
<keyword evidence="3" id="KW-1185">Reference proteome</keyword>
<reference evidence="2" key="2">
    <citation type="submission" date="2020-05" db="UniProtKB">
        <authorList>
            <consortium name="EnsemblMetazoa"/>
        </authorList>
    </citation>
    <scope>IDENTIFICATION</scope>
    <source>
        <strain evidence="2">IAEA</strain>
    </source>
</reference>
<dbReference type="VEuPathDB" id="VectorBase:GBRI041039"/>
<organism evidence="2 3">
    <name type="scientific">Glossina brevipalpis</name>
    <dbReference type="NCBI Taxonomy" id="37001"/>
    <lineage>
        <taxon>Eukaryota</taxon>
        <taxon>Metazoa</taxon>
        <taxon>Ecdysozoa</taxon>
        <taxon>Arthropoda</taxon>
        <taxon>Hexapoda</taxon>
        <taxon>Insecta</taxon>
        <taxon>Pterygota</taxon>
        <taxon>Neoptera</taxon>
        <taxon>Endopterygota</taxon>
        <taxon>Diptera</taxon>
        <taxon>Brachycera</taxon>
        <taxon>Muscomorpha</taxon>
        <taxon>Hippoboscoidea</taxon>
        <taxon>Glossinidae</taxon>
        <taxon>Glossina</taxon>
    </lineage>
</organism>
<evidence type="ECO:0008006" key="4">
    <source>
        <dbReference type="Google" id="ProtNLM"/>
    </source>
</evidence>
<keyword evidence="1" id="KW-0812">Transmembrane</keyword>
<keyword evidence="1" id="KW-0472">Membrane</keyword>